<organism evidence="1">
    <name type="scientific">termite gut metagenome</name>
    <dbReference type="NCBI Taxonomy" id="433724"/>
    <lineage>
        <taxon>unclassified sequences</taxon>
        <taxon>metagenomes</taxon>
        <taxon>organismal metagenomes</taxon>
    </lineage>
</organism>
<protein>
    <submittedName>
        <fullName evidence="1">Uncharacterized protein</fullName>
    </submittedName>
</protein>
<proteinExistence type="predicted"/>
<evidence type="ECO:0000313" key="1">
    <source>
        <dbReference type="EMBL" id="KAA6309930.1"/>
    </source>
</evidence>
<feature type="non-terminal residue" evidence="1">
    <location>
        <position position="173"/>
    </location>
</feature>
<sequence length="173" mass="19990">MRRILLIYSLIISSGLQVVHAQVYDSRQGLPEDQFDPNNIRMDPSMQPENLDSMNVQVEGLAPKIHKMWNVNEIFGDIIPIPVDTVHHHFQNTNLMEGMKGYYNYLGNLGTVRYSRLFFERPEASANIFIDPYSSFIRPIDRFKFTNSNVPYTNLSYYKAGGKVDGEELFKGY</sequence>
<name>A0A5J4PM94_9ZZZZ</name>
<accession>A0A5J4PM94</accession>
<gene>
    <name evidence="1" type="ORF">EZS27_038674</name>
</gene>
<dbReference type="Pfam" id="PF14121">
    <property type="entry name" value="Porin_10"/>
    <property type="match status" value="1"/>
</dbReference>
<dbReference type="InterPro" id="IPR025631">
    <property type="entry name" value="Porin_10"/>
</dbReference>
<dbReference type="AlphaFoldDB" id="A0A5J4PM94"/>
<reference evidence="1" key="1">
    <citation type="submission" date="2019-03" db="EMBL/GenBank/DDBJ databases">
        <title>Single cell metagenomics reveals metabolic interactions within the superorganism composed of flagellate Streblomastix strix and complex community of Bacteroidetes bacteria on its surface.</title>
        <authorList>
            <person name="Treitli S.C."/>
            <person name="Kolisko M."/>
            <person name="Husnik F."/>
            <person name="Keeling P."/>
            <person name="Hampl V."/>
        </authorList>
    </citation>
    <scope>NUCLEOTIDE SEQUENCE</scope>
    <source>
        <strain evidence="1">STM</strain>
    </source>
</reference>
<comment type="caution">
    <text evidence="1">The sequence shown here is derived from an EMBL/GenBank/DDBJ whole genome shotgun (WGS) entry which is preliminary data.</text>
</comment>
<dbReference type="EMBL" id="SNRY01007694">
    <property type="protein sequence ID" value="KAA6309930.1"/>
    <property type="molecule type" value="Genomic_DNA"/>
</dbReference>